<name>A0A183FD48_HELPZ</name>
<dbReference type="AlphaFoldDB" id="A0A183FD48"/>
<evidence type="ECO:0000313" key="3">
    <source>
        <dbReference type="Proteomes" id="UP000050761"/>
    </source>
</evidence>
<dbReference type="WBParaSite" id="HPBE_0000411401-mRNA-1">
    <property type="protein sequence ID" value="HPBE_0000411401-mRNA-1"/>
    <property type="gene ID" value="HPBE_0000411401"/>
</dbReference>
<dbReference type="PANTHER" id="PTHR43213:SF5">
    <property type="entry name" value="BIFUNCTIONAL DTTP_UTP PYROPHOSPHATASE_METHYLTRANSFERASE PROTEIN-RELATED"/>
    <property type="match status" value="1"/>
</dbReference>
<dbReference type="Proteomes" id="UP000050761">
    <property type="component" value="Unassembled WGS sequence"/>
</dbReference>
<comment type="cofactor">
    <cofactor evidence="1">
        <name>a divalent metal cation</name>
        <dbReference type="ChEBI" id="CHEBI:60240"/>
    </cofactor>
</comment>
<organism evidence="3 4">
    <name type="scientific">Heligmosomoides polygyrus</name>
    <name type="common">Parasitic roundworm</name>
    <dbReference type="NCBI Taxonomy" id="6339"/>
    <lineage>
        <taxon>Eukaryota</taxon>
        <taxon>Metazoa</taxon>
        <taxon>Ecdysozoa</taxon>
        <taxon>Nematoda</taxon>
        <taxon>Chromadorea</taxon>
        <taxon>Rhabditida</taxon>
        <taxon>Rhabditina</taxon>
        <taxon>Rhabditomorpha</taxon>
        <taxon>Strongyloidea</taxon>
        <taxon>Heligmosomidae</taxon>
        <taxon>Heligmosomoides</taxon>
    </lineage>
</organism>
<evidence type="ECO:0000313" key="4">
    <source>
        <dbReference type="WBParaSite" id="HPBE_0000411401-mRNA-1"/>
    </source>
</evidence>
<reference evidence="4" key="1">
    <citation type="submission" date="2019-09" db="UniProtKB">
        <authorList>
            <consortium name="WormBaseParasite"/>
        </authorList>
    </citation>
    <scope>IDENTIFICATION</scope>
</reference>
<accession>A0A183FD48</accession>
<dbReference type="InterPro" id="IPR003697">
    <property type="entry name" value="Maf-like"/>
</dbReference>
<sequence>LPVREFVEQTAAGKLRAVAEEMKRNGEMFDVIIASDTVIYFDGEIIGKPVDAVDAFNTLQRGAGVMCIPNVVRSWFRFRRYHSSRAQVPPGSVSRHGVCLQQAKIKHRLVHWIATVVHYMYRRNTHSNRLHDITKQYNVAYSANR</sequence>
<evidence type="ECO:0000256" key="1">
    <source>
        <dbReference type="ARBA" id="ARBA00001968"/>
    </source>
</evidence>
<dbReference type="InterPro" id="IPR029001">
    <property type="entry name" value="ITPase-like_fam"/>
</dbReference>
<dbReference type="Pfam" id="PF02545">
    <property type="entry name" value="Maf"/>
    <property type="match status" value="1"/>
</dbReference>
<proteinExistence type="predicted"/>
<dbReference type="Gene3D" id="3.90.950.10">
    <property type="match status" value="1"/>
</dbReference>
<dbReference type="GO" id="GO:0047429">
    <property type="term" value="F:nucleoside triphosphate diphosphatase activity"/>
    <property type="evidence" value="ECO:0007669"/>
    <property type="project" value="InterPro"/>
</dbReference>
<keyword evidence="3" id="KW-1185">Reference proteome</keyword>
<keyword evidence="2" id="KW-0378">Hydrolase</keyword>
<protein>
    <submittedName>
        <fullName evidence="4">Nucleotid_trans domain-containing protein</fullName>
    </submittedName>
</protein>
<dbReference type="SUPFAM" id="SSF52972">
    <property type="entry name" value="ITPase-like"/>
    <property type="match status" value="1"/>
</dbReference>
<evidence type="ECO:0000256" key="2">
    <source>
        <dbReference type="ARBA" id="ARBA00022801"/>
    </source>
</evidence>
<dbReference type="PANTHER" id="PTHR43213">
    <property type="entry name" value="BIFUNCTIONAL DTTP/UTP PYROPHOSPHATASE/METHYLTRANSFERASE PROTEIN-RELATED"/>
    <property type="match status" value="1"/>
</dbReference>